<evidence type="ECO:0000313" key="1">
    <source>
        <dbReference type="EMBL" id="KGO85850.1"/>
    </source>
</evidence>
<sequence>MEFLLDTNAYRNLVKGLTMEEVRKLALKIKKKEADKGHHAGFPIVVAMELISHLVESDLDLHECYKALCLLVDHTKNYDAVKRKYTGTLYPPLNVILPKYFFNEDGEYLDLYKVIIKLAHDITEDYNVNNIETFKKEIKTVKDQLYFEKKEIRDNFESYIKSINKDIPDWEYFKKNRIERREWFKNIQNGKFTFLVSEGFMLRAYSITKRDYKRSDKNFEILAEFYNKFYPALVMNELLLTQLGHGTGSLESVEDEKWNTITDIHIMFAILFNPKSEEKTLVTNDDEILKRFTESDLGNKVMKLEDFKEILEI</sequence>
<reference evidence="1 2" key="1">
    <citation type="submission" date="2013-09" db="EMBL/GenBank/DDBJ databases">
        <authorList>
            <person name="Zeng Z."/>
            <person name="Chen C."/>
        </authorList>
    </citation>
    <scope>NUCLEOTIDE SEQUENCE [LARGE SCALE GENOMIC DNA]</scope>
    <source>
        <strain evidence="1 2">GH29-5</strain>
    </source>
</reference>
<dbReference type="EMBL" id="JRLW01000038">
    <property type="protein sequence ID" value="KGO85850.1"/>
    <property type="molecule type" value="Genomic_DNA"/>
</dbReference>
<dbReference type="OrthoDB" id="1234917at2"/>
<name>A0A0A2MC28_9FLAO</name>
<protein>
    <submittedName>
        <fullName evidence="1">Uncharacterized protein</fullName>
    </submittedName>
</protein>
<proteinExistence type="predicted"/>
<accession>A0A0A2MC28</accession>
<organism evidence="1 2">
    <name type="scientific">Flavobacterium suncheonense GH29-5 = DSM 17707</name>
    <dbReference type="NCBI Taxonomy" id="1121899"/>
    <lineage>
        <taxon>Bacteria</taxon>
        <taxon>Pseudomonadati</taxon>
        <taxon>Bacteroidota</taxon>
        <taxon>Flavobacteriia</taxon>
        <taxon>Flavobacteriales</taxon>
        <taxon>Flavobacteriaceae</taxon>
        <taxon>Flavobacterium</taxon>
    </lineage>
</organism>
<gene>
    <name evidence="1" type="ORF">Q764_13885</name>
</gene>
<dbReference type="RefSeq" id="WP_026980991.1">
    <property type="nucleotide sequence ID" value="NZ_AUCZ01000028.1"/>
</dbReference>
<keyword evidence="2" id="KW-1185">Reference proteome</keyword>
<dbReference type="STRING" id="1121899.GCA_000430025_02701"/>
<dbReference type="Proteomes" id="UP000030121">
    <property type="component" value="Unassembled WGS sequence"/>
</dbReference>
<dbReference type="eggNOG" id="ENOG5033IQG">
    <property type="taxonomic scope" value="Bacteria"/>
</dbReference>
<comment type="caution">
    <text evidence="1">The sequence shown here is derived from an EMBL/GenBank/DDBJ whole genome shotgun (WGS) entry which is preliminary data.</text>
</comment>
<dbReference type="AlphaFoldDB" id="A0A0A2MC28"/>
<evidence type="ECO:0000313" key="2">
    <source>
        <dbReference type="Proteomes" id="UP000030121"/>
    </source>
</evidence>